<evidence type="ECO:0000256" key="1">
    <source>
        <dbReference type="ARBA" id="ARBA00001947"/>
    </source>
</evidence>
<proteinExistence type="predicted"/>
<reference evidence="3 4" key="1">
    <citation type="journal article" date="2015" name="Int. J. Syst. Evol. Microbiol.">
        <title>Carboxylicivirga linearis sp. nov., isolated from a sea cucumber culture pond.</title>
        <authorList>
            <person name="Wang F.Q."/>
            <person name="Zhou Y.X."/>
            <person name="Lin X.Z."/>
            <person name="Chen G.J."/>
            <person name="Du Z.J."/>
        </authorList>
    </citation>
    <scope>NUCLEOTIDE SEQUENCE [LARGE SCALE GENOMIC DNA]</scope>
    <source>
        <strain evidence="3 4">FB218</strain>
    </source>
</reference>
<protein>
    <submittedName>
        <fullName evidence="3">Amidohydrolase family protein</fullName>
    </submittedName>
</protein>
<sequence length="441" mass="50055">MDYVLIKNGQVVGDDEVVEADLLIGSNKIVAIGNGLERPEPETPVIDAGGKFLLPGAIDTSIAFGELCTVESDIQKRFNQAEIMGGTTALIETMMPGYSLDATSELINRRNKKFFVVPDYSFHLALQGWEGITAKDIDYCYSHEGITSFFLRWPVLDSFNQSKLDEILQVIAYFDLVVVLEMQQPEIMEHRFSNWDEEYKESIDEHLRQFRYIIKKIVKFGCRLSLLGVSFQEQMEVIEEYRESGLISAEIVFPFNIGGQDRYEINEDSIFSGFSLSNRLSLIKTNYFWELLQDPHFFIARPLINLSGEGIVKTSQVNNRPDEFFLLKNFLSVIYTAGVVEGKISISEFASIVSGRQAKIFGLYPKKGTLKVGSDADIVVWDPDFERNLYCNFPVGMESESKSVKLRGRPDFVFVRGNMVYDGENFTKEGCCGHFVYRSPV</sequence>
<gene>
    <name evidence="3" type="ORF">KEM10_13330</name>
</gene>
<keyword evidence="4" id="KW-1185">Reference proteome</keyword>
<dbReference type="InterPro" id="IPR011059">
    <property type="entry name" value="Metal-dep_hydrolase_composite"/>
</dbReference>
<dbReference type="Pfam" id="PF01979">
    <property type="entry name" value="Amidohydro_1"/>
    <property type="match status" value="1"/>
</dbReference>
<evidence type="ECO:0000313" key="4">
    <source>
        <dbReference type="Proteomes" id="UP000708576"/>
    </source>
</evidence>
<dbReference type="Gene3D" id="3.20.20.140">
    <property type="entry name" value="Metal-dependent hydrolases"/>
    <property type="match status" value="1"/>
</dbReference>
<dbReference type="InterPro" id="IPR050378">
    <property type="entry name" value="Metallo-dep_Hydrolases_sf"/>
</dbReference>
<dbReference type="PANTHER" id="PTHR11647:SF1">
    <property type="entry name" value="COLLAPSIN RESPONSE MEDIATOR PROTEIN"/>
    <property type="match status" value="1"/>
</dbReference>
<dbReference type="SUPFAM" id="SSF51556">
    <property type="entry name" value="Metallo-dependent hydrolases"/>
    <property type="match status" value="1"/>
</dbReference>
<evidence type="ECO:0000259" key="2">
    <source>
        <dbReference type="Pfam" id="PF01979"/>
    </source>
</evidence>
<dbReference type="RefSeq" id="WP_212216510.1">
    <property type="nucleotide sequence ID" value="NZ_JAGUCO010000009.1"/>
</dbReference>
<dbReference type="PANTHER" id="PTHR11647">
    <property type="entry name" value="HYDRANTOINASE/DIHYDROPYRIMIDINASE FAMILY MEMBER"/>
    <property type="match status" value="1"/>
</dbReference>
<dbReference type="Gene3D" id="2.30.40.10">
    <property type="entry name" value="Urease, subunit C, domain 1"/>
    <property type="match status" value="1"/>
</dbReference>
<dbReference type="InterPro" id="IPR032466">
    <property type="entry name" value="Metal_Hydrolase"/>
</dbReference>
<comment type="cofactor">
    <cofactor evidence="1">
        <name>Zn(2+)</name>
        <dbReference type="ChEBI" id="CHEBI:29105"/>
    </cofactor>
</comment>
<comment type="caution">
    <text evidence="3">The sequence shown here is derived from an EMBL/GenBank/DDBJ whole genome shotgun (WGS) entry which is preliminary data.</text>
</comment>
<feature type="domain" description="Amidohydrolase-related" evidence="2">
    <location>
        <begin position="337"/>
        <end position="420"/>
    </location>
</feature>
<dbReference type="Proteomes" id="UP000708576">
    <property type="component" value="Unassembled WGS sequence"/>
</dbReference>
<dbReference type="SUPFAM" id="SSF51338">
    <property type="entry name" value="Composite domain of metallo-dependent hydrolases"/>
    <property type="match status" value="1"/>
</dbReference>
<accession>A0ABS5JWI2</accession>
<dbReference type="InterPro" id="IPR006680">
    <property type="entry name" value="Amidohydro-rel"/>
</dbReference>
<name>A0ABS5JWI2_9BACT</name>
<dbReference type="EMBL" id="JAGUCO010000009">
    <property type="protein sequence ID" value="MBS2099269.1"/>
    <property type="molecule type" value="Genomic_DNA"/>
</dbReference>
<organism evidence="3 4">
    <name type="scientific">Carboxylicivirga linearis</name>
    <dbReference type="NCBI Taxonomy" id="1628157"/>
    <lineage>
        <taxon>Bacteria</taxon>
        <taxon>Pseudomonadati</taxon>
        <taxon>Bacteroidota</taxon>
        <taxon>Bacteroidia</taxon>
        <taxon>Marinilabiliales</taxon>
        <taxon>Marinilabiliaceae</taxon>
        <taxon>Carboxylicivirga</taxon>
    </lineage>
</organism>
<evidence type="ECO:0000313" key="3">
    <source>
        <dbReference type="EMBL" id="MBS2099269.1"/>
    </source>
</evidence>